<dbReference type="AlphaFoldDB" id="A0A9N9RK32"/>
<evidence type="ECO:0000256" key="5">
    <source>
        <dbReference type="SAM" id="SignalP"/>
    </source>
</evidence>
<reference evidence="6" key="1">
    <citation type="submission" date="2022-01" db="EMBL/GenBank/DDBJ databases">
        <authorList>
            <person name="King R."/>
        </authorList>
    </citation>
    <scope>NUCLEOTIDE SEQUENCE</scope>
</reference>
<keyword evidence="4" id="KW-0472">Membrane</keyword>
<gene>
    <name evidence="6" type="ORF">CHIRRI_LOCUS1622</name>
</gene>
<reference evidence="6" key="2">
    <citation type="submission" date="2022-10" db="EMBL/GenBank/DDBJ databases">
        <authorList>
            <consortium name="ENA_rothamsted_submissions"/>
            <consortium name="culmorum"/>
            <person name="King R."/>
        </authorList>
    </citation>
    <scope>NUCLEOTIDE SEQUENCE</scope>
</reference>
<keyword evidence="2" id="KW-0677">Repeat</keyword>
<evidence type="ECO:0000313" key="7">
    <source>
        <dbReference type="Proteomes" id="UP001153620"/>
    </source>
</evidence>
<dbReference type="SMART" id="SM00364">
    <property type="entry name" value="LRR_BAC"/>
    <property type="match status" value="4"/>
</dbReference>
<dbReference type="Pfam" id="PF13306">
    <property type="entry name" value="LRR_5"/>
    <property type="match status" value="1"/>
</dbReference>
<keyword evidence="4" id="KW-1133">Transmembrane helix</keyword>
<dbReference type="InterPro" id="IPR026906">
    <property type="entry name" value="LRR_5"/>
</dbReference>
<dbReference type="PROSITE" id="PS51450">
    <property type="entry name" value="LRR"/>
    <property type="match status" value="2"/>
</dbReference>
<feature type="chain" id="PRO_5040414265" description="Hattifattener" evidence="5">
    <location>
        <begin position="24"/>
        <end position="970"/>
    </location>
</feature>
<keyword evidence="7" id="KW-1185">Reference proteome</keyword>
<dbReference type="PANTHER" id="PTHR24366:SF168">
    <property type="entry name" value="GH22922P-RELATED"/>
    <property type="match status" value="1"/>
</dbReference>
<feature type="region of interest" description="Disordered" evidence="3">
    <location>
        <begin position="792"/>
        <end position="897"/>
    </location>
</feature>
<dbReference type="PANTHER" id="PTHR24366">
    <property type="entry name" value="IG(IMMUNOGLOBULIN) AND LRR(LEUCINE RICH REPEAT) DOMAINS"/>
    <property type="match status" value="1"/>
</dbReference>
<dbReference type="InterPro" id="IPR003591">
    <property type="entry name" value="Leu-rich_rpt_typical-subtyp"/>
</dbReference>
<evidence type="ECO:0000313" key="6">
    <source>
        <dbReference type="EMBL" id="CAG9798639.1"/>
    </source>
</evidence>
<dbReference type="SUPFAM" id="SSF52058">
    <property type="entry name" value="L domain-like"/>
    <property type="match status" value="1"/>
</dbReference>
<protein>
    <recommendedName>
        <fullName evidence="8">Hattifattener</fullName>
    </recommendedName>
</protein>
<evidence type="ECO:0000256" key="3">
    <source>
        <dbReference type="SAM" id="MobiDB-lite"/>
    </source>
</evidence>
<dbReference type="InterPro" id="IPR001611">
    <property type="entry name" value="Leu-rich_rpt"/>
</dbReference>
<feature type="compositionally biased region" description="Polar residues" evidence="3">
    <location>
        <begin position="529"/>
        <end position="546"/>
    </location>
</feature>
<accession>A0A9N9RK32</accession>
<evidence type="ECO:0000256" key="4">
    <source>
        <dbReference type="SAM" id="Phobius"/>
    </source>
</evidence>
<feature type="transmembrane region" description="Helical" evidence="4">
    <location>
        <begin position="672"/>
        <end position="694"/>
    </location>
</feature>
<sequence length="970" mass="106874">MTFHKRFIYSIYLIGLLLVEIIAQCPWHRDVPDLQTSCLCAYNLGQELSVQCDQVDFPVLVAALDKYARTTPLDLLYINNSTIKVLENNIFAQLKLHNVQLSSCKLKQIEDNAFAGQSDNLKNLNLQDNLLEQVPIRALGNLKKLNLLDLSKNKISSIPNDAFKGLTNLATLKLMDNNVTLERYAFRGLENCLKNLNLKGSKQKRIPESVRGLKTLAFLDLSQNGIRELPGLGGIRTFEGLDSLTALNLERNLIQSLSETALYGIRKTLSSLSLLNNLLPDFPVGAIHSLKELRVLDIGFNLLTSLPETAFRGNPAVTLLALDGNPLKTVPFQAFAHLNKTLRGLSLGGRFLHCDCKLRWVAEWIRNGELQVTSRERNPQFCGTPNRFRERGFYSIQPEELTCAENDAANEGPVGVIDSLVPKPFSAAPTPSSTTLFVTPSTIAVASSNQNQQISRSSVRPSFTTTTTISPSTSFSQNISSSVSIIETTTAQLFTSGGLSQNQTITNHPLSITASSLSTTSAAVLTTTKAPSKNSNSWRQNSNQPSHKQRPPLVLGYPPQRGQQIDDSKEIQIKNAFSRHDNSVIIQWDSDTTNILGFRVVYRLFGDKTFKQGPPLESTEREFKIKNVPNAECIIVCVVSLEDVSITPENVPHSQCREVRTIAAQTSNMDKITIAASAAICGTIIIAVIIFIAASRRRSKKLQSLHSSLKSPLPIAGLPVNCCAPTPSPNGHLGSLATLQVYNSHKDWDQVSAYSGRSIPRPRVFQMDQPASLNDDLRSHISHFSAIGGLKASKPRSIADGQSHHSFTNQSHHRGYLNSAFPTNLVNSRPELRQSRNSLAAASERMSRASYAGSIHGAPQSIASSTRRTRPRSRSRDHLNTAHLHTNRPGSRENQNTPIVANDNLLFFVSLSDTSSSMPLNLFNESSNQHNDYAAININQHNDDIHNLILSSLNMNKNNNNNNNNVKINS</sequence>
<dbReference type="Proteomes" id="UP001153620">
    <property type="component" value="Chromosome 1"/>
</dbReference>
<dbReference type="Pfam" id="PF13855">
    <property type="entry name" value="LRR_8"/>
    <property type="match status" value="1"/>
</dbReference>
<keyword evidence="1" id="KW-0433">Leucine-rich repeat</keyword>
<organism evidence="6 7">
    <name type="scientific">Chironomus riparius</name>
    <dbReference type="NCBI Taxonomy" id="315576"/>
    <lineage>
        <taxon>Eukaryota</taxon>
        <taxon>Metazoa</taxon>
        <taxon>Ecdysozoa</taxon>
        <taxon>Arthropoda</taxon>
        <taxon>Hexapoda</taxon>
        <taxon>Insecta</taxon>
        <taxon>Pterygota</taxon>
        <taxon>Neoptera</taxon>
        <taxon>Endopterygota</taxon>
        <taxon>Diptera</taxon>
        <taxon>Nematocera</taxon>
        <taxon>Chironomoidea</taxon>
        <taxon>Chironomidae</taxon>
        <taxon>Chironominae</taxon>
        <taxon>Chironomus</taxon>
    </lineage>
</organism>
<dbReference type="SMART" id="SM00369">
    <property type="entry name" value="LRR_TYP"/>
    <property type="match status" value="8"/>
</dbReference>
<feature type="region of interest" description="Disordered" evidence="3">
    <location>
        <begin position="527"/>
        <end position="561"/>
    </location>
</feature>
<keyword evidence="5" id="KW-0732">Signal</keyword>
<feature type="signal peptide" evidence="5">
    <location>
        <begin position="1"/>
        <end position="23"/>
    </location>
</feature>
<dbReference type="Gene3D" id="3.80.10.10">
    <property type="entry name" value="Ribonuclease Inhibitor"/>
    <property type="match status" value="2"/>
</dbReference>
<dbReference type="SMART" id="SM00365">
    <property type="entry name" value="LRR_SD22"/>
    <property type="match status" value="3"/>
</dbReference>
<proteinExistence type="predicted"/>
<evidence type="ECO:0000256" key="1">
    <source>
        <dbReference type="ARBA" id="ARBA00022614"/>
    </source>
</evidence>
<feature type="compositionally biased region" description="Polar residues" evidence="3">
    <location>
        <begin position="888"/>
        <end position="897"/>
    </location>
</feature>
<name>A0A9N9RK32_9DIPT</name>
<dbReference type="OrthoDB" id="6359842at2759"/>
<evidence type="ECO:0008006" key="8">
    <source>
        <dbReference type="Google" id="ProtNLM"/>
    </source>
</evidence>
<dbReference type="EMBL" id="OU895877">
    <property type="protein sequence ID" value="CAG9798639.1"/>
    <property type="molecule type" value="Genomic_DNA"/>
</dbReference>
<evidence type="ECO:0000256" key="2">
    <source>
        <dbReference type="ARBA" id="ARBA00022737"/>
    </source>
</evidence>
<keyword evidence="4" id="KW-0812">Transmembrane</keyword>
<dbReference type="InterPro" id="IPR032675">
    <property type="entry name" value="LRR_dom_sf"/>
</dbReference>